<dbReference type="STRING" id="1716141.STSP_32010"/>
<dbReference type="SUPFAM" id="SSF50494">
    <property type="entry name" value="Trypsin-like serine proteases"/>
    <property type="match status" value="1"/>
</dbReference>
<feature type="region of interest" description="Disordered" evidence="1">
    <location>
        <begin position="92"/>
        <end position="111"/>
    </location>
</feature>
<protein>
    <recommendedName>
        <fullName evidence="2">vWA-MoxR associated protein C-terminal domain-containing protein</fullName>
    </recommendedName>
</protein>
<dbReference type="InterPro" id="IPR009003">
    <property type="entry name" value="Peptidase_S1_PA"/>
</dbReference>
<comment type="caution">
    <text evidence="3">The sequence shown here is derived from an EMBL/GenBank/DDBJ whole genome shotgun (WGS) entry which is preliminary data.</text>
</comment>
<dbReference type="InterPro" id="IPR043504">
    <property type="entry name" value="Peptidase_S1_PA_chymotrypsin"/>
</dbReference>
<feature type="domain" description="vWA-MoxR associated protein C-terminal" evidence="2">
    <location>
        <begin position="443"/>
        <end position="598"/>
    </location>
</feature>
<evidence type="ECO:0000256" key="1">
    <source>
        <dbReference type="SAM" id="MobiDB-lite"/>
    </source>
</evidence>
<sequence length="787" mass="84702">MTGDIAPDLSEARDALIRLVEAATVRLHRPTAGPPTAADFLGSGFFVAPGWVLTCAHVAAEALDGEIQVVFRTAAEDDGAERAVRARVAALLPDGPRPSPDGRAPRARGGGWPPPDLALVELLEKVDHPCVYLSPHGSAFSGEGEVRHSGWAVMGGEPRLVTGSCRVLGNVDGGFGPRTQVRLGGDLIVPGMSGGPVVDFRRGEVVGVVKAKADGVQGGGMAIRIEQLRRLPFGPAMPDQPAQDLYQTVLHSHDLFHAGELTAPVHAAWADVQQMLVDGGRLPPRALNCRQYVRLLGHLAWLPLPDPVVQRDLLAGLLGTVRDLPLPPPRAWRDTVGLLRARETSGPGLFLLLRYCLRVLLVPREARASVERAERDLEGWIQSMADQHLPEAHRSEITQGRSAYLARRQARTTAPRAPQPPPEPSWPTVLLELSDAAWQPGVYDWRVRVVEPDGLVRPVREGNGLLLQPHVPQGTPLPLELADALEEAFQQSDGPDRRAVLELALGPGRLGVDIESRRTGPSGPPLGVVRPVVIRWADPVPQDEESSHRCADRWRETHTAAVRARVLDCEDGLGVPVPDEEGQRQLPPTIVPLLCGAGTAGGTGWQPRAMAPDGWGAWSRSPGAGPYPADAGTAAPPRGTGRHSGAADDAAYGPRDLYGAHDRVPYDPDPWGAGWGSAWDGTPPPGNAADDGRRDDDVARLLRGGFRVILWRRTGPVRGACDDFHQYAADTVVGSGTAARLPELVRRLRARVHEGRTDTFWSTDLALLYDDPGRPLPGHDHRMLRSP</sequence>
<evidence type="ECO:0000313" key="4">
    <source>
        <dbReference type="Proteomes" id="UP000077381"/>
    </source>
</evidence>
<gene>
    <name evidence="3" type="ORF">STSP_32010</name>
</gene>
<feature type="region of interest" description="Disordered" evidence="1">
    <location>
        <begin position="619"/>
        <end position="649"/>
    </location>
</feature>
<evidence type="ECO:0000313" key="3">
    <source>
        <dbReference type="EMBL" id="OAH13523.1"/>
    </source>
</evidence>
<dbReference type="PATRIC" id="fig|1716141.3.peg.3365"/>
<proteinExistence type="predicted"/>
<feature type="domain" description="vWA-MoxR associated protein C-terminal" evidence="2">
    <location>
        <begin position="681"/>
        <end position="772"/>
    </location>
</feature>
<name>A0A177HRJ4_9ACTN</name>
<dbReference type="RefSeq" id="WP_067277673.1">
    <property type="nucleotide sequence ID" value="NZ_LOHS01000076.1"/>
</dbReference>
<accession>A0A177HRJ4</accession>
<dbReference type="Proteomes" id="UP000077381">
    <property type="component" value="Unassembled WGS sequence"/>
</dbReference>
<dbReference type="Gene3D" id="2.40.10.10">
    <property type="entry name" value="Trypsin-like serine proteases"/>
    <property type="match status" value="2"/>
</dbReference>
<evidence type="ECO:0000259" key="2">
    <source>
        <dbReference type="Pfam" id="PF20028"/>
    </source>
</evidence>
<dbReference type="Pfam" id="PF13365">
    <property type="entry name" value="Trypsin_2"/>
    <property type="match status" value="1"/>
</dbReference>
<keyword evidence="4" id="KW-1185">Reference proteome</keyword>
<dbReference type="AlphaFoldDB" id="A0A177HRJ4"/>
<dbReference type="Pfam" id="PF20028">
    <property type="entry name" value="VMAP-C"/>
    <property type="match status" value="2"/>
</dbReference>
<dbReference type="InterPro" id="IPR045450">
    <property type="entry name" value="VMAP_C"/>
</dbReference>
<feature type="region of interest" description="Disordered" evidence="1">
    <location>
        <begin position="404"/>
        <end position="425"/>
    </location>
</feature>
<organism evidence="3 4">
    <name type="scientific">Streptomyces jeddahensis</name>
    <dbReference type="NCBI Taxonomy" id="1716141"/>
    <lineage>
        <taxon>Bacteria</taxon>
        <taxon>Bacillati</taxon>
        <taxon>Actinomycetota</taxon>
        <taxon>Actinomycetes</taxon>
        <taxon>Kitasatosporales</taxon>
        <taxon>Streptomycetaceae</taxon>
        <taxon>Streptomyces</taxon>
    </lineage>
</organism>
<reference evidence="3 4" key="1">
    <citation type="submission" date="2015-12" db="EMBL/GenBank/DDBJ databases">
        <title>Genome sequence of Streptomyces sp. G25.</title>
        <authorList>
            <person name="Poehlein A."/>
            <person name="Roettig A."/>
            <person name="Hiessl S."/>
            <person name="Hauschild P."/>
            <person name="Schauer J."/>
            <person name="Madkour M.H."/>
            <person name="Al-Ansari A.M."/>
            <person name="Almakishah N.H."/>
            <person name="Steinbuechel A."/>
            <person name="Daniel R."/>
        </authorList>
    </citation>
    <scope>NUCLEOTIDE SEQUENCE [LARGE SCALE GENOMIC DNA]</scope>
    <source>
        <strain evidence="4">G25(2015)</strain>
    </source>
</reference>
<dbReference type="EMBL" id="LOHS01000076">
    <property type="protein sequence ID" value="OAH13523.1"/>
    <property type="molecule type" value="Genomic_DNA"/>
</dbReference>